<feature type="transmembrane region" description="Helical" evidence="1">
    <location>
        <begin position="76"/>
        <end position="95"/>
    </location>
</feature>
<name>A0A1F8GTD0_9BACT</name>
<dbReference type="AlphaFoldDB" id="A0A1F8GTD0"/>
<accession>A0A1F8GTD0</accession>
<sequence>MDMRADQEILFDSIRGEVKKKRFYYGDTIRQLFIATAIVMLLTLPFFSHILPAQLTIAGIFIVGLGAGLTNPSRWWTIAFDAAIATCSLGVFEYYAVAEYQTANPSLLFVIINQGTALLFFLALYFSVKTLRNYYLQRI</sequence>
<feature type="transmembrane region" description="Helical" evidence="1">
    <location>
        <begin position="29"/>
        <end position="47"/>
    </location>
</feature>
<keyword evidence="1" id="KW-1133">Transmembrane helix</keyword>
<protein>
    <submittedName>
        <fullName evidence="2">Uncharacterized protein</fullName>
    </submittedName>
</protein>
<evidence type="ECO:0000313" key="2">
    <source>
        <dbReference type="EMBL" id="OGN28687.1"/>
    </source>
</evidence>
<keyword evidence="1" id="KW-0812">Transmembrane</keyword>
<evidence type="ECO:0000313" key="3">
    <source>
        <dbReference type="Proteomes" id="UP000179047"/>
    </source>
</evidence>
<organism evidence="2 3">
    <name type="scientific">Candidatus Yanofskybacteria bacterium RIFCSPLOWO2_01_FULL_49_25</name>
    <dbReference type="NCBI Taxonomy" id="1802701"/>
    <lineage>
        <taxon>Bacteria</taxon>
        <taxon>Candidatus Yanofskyibacteriota</taxon>
    </lineage>
</organism>
<feature type="transmembrane region" description="Helical" evidence="1">
    <location>
        <begin position="107"/>
        <end position="128"/>
    </location>
</feature>
<proteinExistence type="predicted"/>
<comment type="caution">
    <text evidence="2">The sequence shown here is derived from an EMBL/GenBank/DDBJ whole genome shotgun (WGS) entry which is preliminary data.</text>
</comment>
<reference evidence="2 3" key="1">
    <citation type="journal article" date="2016" name="Nat. Commun.">
        <title>Thousands of microbial genomes shed light on interconnected biogeochemical processes in an aquifer system.</title>
        <authorList>
            <person name="Anantharaman K."/>
            <person name="Brown C.T."/>
            <person name="Hug L.A."/>
            <person name="Sharon I."/>
            <person name="Castelle C.J."/>
            <person name="Probst A.J."/>
            <person name="Thomas B.C."/>
            <person name="Singh A."/>
            <person name="Wilkins M.J."/>
            <person name="Karaoz U."/>
            <person name="Brodie E.L."/>
            <person name="Williams K.H."/>
            <person name="Hubbard S.S."/>
            <person name="Banfield J.F."/>
        </authorList>
    </citation>
    <scope>NUCLEOTIDE SEQUENCE [LARGE SCALE GENOMIC DNA]</scope>
</reference>
<dbReference type="EMBL" id="MGKP01000013">
    <property type="protein sequence ID" value="OGN28687.1"/>
    <property type="molecule type" value="Genomic_DNA"/>
</dbReference>
<feature type="transmembrane region" description="Helical" evidence="1">
    <location>
        <begin position="53"/>
        <end position="69"/>
    </location>
</feature>
<keyword evidence="1" id="KW-0472">Membrane</keyword>
<dbReference type="Proteomes" id="UP000179047">
    <property type="component" value="Unassembled WGS sequence"/>
</dbReference>
<evidence type="ECO:0000256" key="1">
    <source>
        <dbReference type="SAM" id="Phobius"/>
    </source>
</evidence>
<gene>
    <name evidence="2" type="ORF">A3A33_01930</name>
</gene>